<dbReference type="Pfam" id="PF13385">
    <property type="entry name" value="Laminin_G_3"/>
    <property type="match status" value="1"/>
</dbReference>
<evidence type="ECO:0000256" key="1">
    <source>
        <dbReference type="SAM" id="MobiDB-lite"/>
    </source>
</evidence>
<comment type="caution">
    <text evidence="4">The sequence shown here is derived from an EMBL/GenBank/DDBJ whole genome shotgun (WGS) entry which is preliminary data.</text>
</comment>
<protein>
    <submittedName>
        <fullName evidence="4">LamG domain-containing protein</fullName>
    </submittedName>
</protein>
<feature type="domain" description="DUF6701" evidence="3">
    <location>
        <begin position="779"/>
        <end position="1381"/>
    </location>
</feature>
<keyword evidence="5" id="KW-1185">Reference proteome</keyword>
<dbReference type="EMBL" id="JABBXH010000003">
    <property type="protein sequence ID" value="NMP31937.1"/>
    <property type="molecule type" value="Genomic_DNA"/>
</dbReference>
<gene>
    <name evidence="4" type="ORF">HII17_10195</name>
</gene>
<evidence type="ECO:0000313" key="5">
    <source>
        <dbReference type="Proteomes" id="UP000568664"/>
    </source>
</evidence>
<name>A0A7Y0Q7J0_9GAMM</name>
<feature type="region of interest" description="Disordered" evidence="1">
    <location>
        <begin position="150"/>
        <end position="183"/>
    </location>
</feature>
<dbReference type="Gene3D" id="2.60.120.200">
    <property type="match status" value="1"/>
</dbReference>
<organism evidence="4 5">
    <name type="scientific">Thalassotalea algicola</name>
    <dbReference type="NCBI Taxonomy" id="2716224"/>
    <lineage>
        <taxon>Bacteria</taxon>
        <taxon>Pseudomonadati</taxon>
        <taxon>Pseudomonadota</taxon>
        <taxon>Gammaproteobacteria</taxon>
        <taxon>Alteromonadales</taxon>
        <taxon>Colwelliaceae</taxon>
        <taxon>Thalassotalea</taxon>
    </lineage>
</organism>
<dbReference type="Pfam" id="PF20419">
    <property type="entry name" value="DUF6701"/>
    <property type="match status" value="1"/>
</dbReference>
<dbReference type="RefSeq" id="WP_169075265.1">
    <property type="nucleotide sequence ID" value="NZ_JABBXH010000003.1"/>
</dbReference>
<dbReference type="SUPFAM" id="SSF49899">
    <property type="entry name" value="Concanavalin A-like lectins/glucanases"/>
    <property type="match status" value="1"/>
</dbReference>
<dbReference type="Proteomes" id="UP000568664">
    <property type="component" value="Unassembled WGS sequence"/>
</dbReference>
<evidence type="ECO:0000313" key="4">
    <source>
        <dbReference type="EMBL" id="NMP31937.1"/>
    </source>
</evidence>
<sequence length="1383" mass="148664">MRMIQVLCLLIFTSFSPWIYAACSAFAGRAVINEVYTGTFESHFIELKVLDNTIDDSDYDSWNLRLCSDSGCDNYDIDDFTNYYPWLYLETADFNSSRVDFKDGFDVHLTDGSGDTINYISVEGFDDQDPGSCSAYDEEVNTGASTRLIKREPDGTGSFDVHNNGQSQDEVTQGDDNVNPTPAPPVGFSCDAADSFDVIAQDDFGTNSGRWSVENFDRNVLNWPGQSIYNSPSETQVVDFDITGGQMEINGGVTSGGDNEYGAVVYDFGSDYITTEPNQYSIIGKITTNYGNDTNNDVGIVFGYVDDENYYLARWTKFGAIYSNDSNFPGTYRQLDLIKVAGGVATTLDTLTRADSIVESHAADDGTGSSNDGNISMKVVVTDEGTGVCVGKADRSAMTLQLFSTESPELNRTGFYSYDNDIGLEIDDFEVRCDDCEAEVSAAFYEFEDADQDFSDGVEDSNGILDGINFGGSSTADGKYCRAFVSDANSSSATSNAFETGVTLTNGFTKGTVSFWYNSNTAWNTGAERTLWDASNYLWIFDSVNKHFVLKINSSGQLVFSVEDNGFFFIFDNDYVITETPAAGRVADTWYYVTSTWDYDSGDLQLFVDGNLVASNNFGAGLIFPSGLGKVVIGDNSSANVGSGNYPSANSANGKFDNVKVYNKVLSQAEITADMDGVSCATDPTYVIEHDGNGITCLPEPVTIRACLDASCTTVDTSINTQISLLVNGGASQTVDIVNGIANPIPSVNYTDTVNNAILSSGADFVCRNTSIIGSLGQTDADCGVNFANAGFVFNTINNQVAGEDFNQAVTVQAVQADENGACSALFNNTTTVGFAMQYQAPTTATVNEYTIGGTSISKVVGQPAAGDFVDIDVPFNASGIGTLPTNIYYDAGQITLHAYKVIPATPDLDAVTLTGNSNNFWVQPDRFEITSTLAGALGTYPAGEDFSYQITAVNEQGATTTNYRDTHGNVQASIVRVAPTSSDATNGTFTFADSLGIRVVDASETFIDRGFDFGSNGVAEITTAEYSEVGVISLDVQDNNYGLAGLLVEATAVNLGRFIPKYFEQSVPEDGNISGTCGPWAYSGQLMDVGGNGAISYGTEPRLSIIARNAHNAITRNYRDFGVGDNFAPLVQGDIVITPPTEDLNQDGALGTKMLLTSDISHAVDALEPKQIGGNDVGGEFIYSFNSTDHFVYTRDLNAVFTPFNAEFDIEVTSITDSDGVVATTLEDVNIRSNVEIRFGRLVLANSYGPETSDLPQPFTTEYLTNAVSKTFIANVDDSCTAISDDAGDWDITNGDTSNGLFASDISLQGGAGVMTSGEFNGVELRSDDSEQGSVGVEYTTPPWLQYDWNNDGVYDDNASAIATFGRFRGNDRIIYWKEVNN</sequence>
<feature type="signal peptide" evidence="2">
    <location>
        <begin position="1"/>
        <end position="21"/>
    </location>
</feature>
<feature type="chain" id="PRO_5031173072" evidence="2">
    <location>
        <begin position="22"/>
        <end position="1383"/>
    </location>
</feature>
<dbReference type="InterPro" id="IPR046524">
    <property type="entry name" value="DUF6701"/>
</dbReference>
<feature type="compositionally biased region" description="Polar residues" evidence="1">
    <location>
        <begin position="161"/>
        <end position="180"/>
    </location>
</feature>
<keyword evidence="2" id="KW-0732">Signal</keyword>
<evidence type="ECO:0000259" key="3">
    <source>
        <dbReference type="Pfam" id="PF20419"/>
    </source>
</evidence>
<accession>A0A7Y0Q7J0</accession>
<evidence type="ECO:0000256" key="2">
    <source>
        <dbReference type="SAM" id="SignalP"/>
    </source>
</evidence>
<dbReference type="InterPro" id="IPR013320">
    <property type="entry name" value="ConA-like_dom_sf"/>
</dbReference>
<proteinExistence type="predicted"/>
<reference evidence="4 5" key="1">
    <citation type="submission" date="2020-04" db="EMBL/GenBank/DDBJ databases">
        <title>Thalassotalea sp. M1531, isolated from the surface of marine red alga.</title>
        <authorList>
            <person name="Pang L."/>
            <person name="Lu D.-C."/>
        </authorList>
    </citation>
    <scope>NUCLEOTIDE SEQUENCE [LARGE SCALE GENOMIC DNA]</scope>
    <source>
        <strain evidence="4 5">M1531</strain>
    </source>
</reference>